<dbReference type="Proteomes" id="UP001324427">
    <property type="component" value="Unassembled WGS sequence"/>
</dbReference>
<reference evidence="2 3" key="1">
    <citation type="submission" date="2021-11" db="EMBL/GenBank/DDBJ databases">
        <title>Black yeast isolated from Biological Soil Crust.</title>
        <authorList>
            <person name="Kurbessoian T."/>
        </authorList>
    </citation>
    <scope>NUCLEOTIDE SEQUENCE [LARGE SCALE GENOMIC DNA]</scope>
    <source>
        <strain evidence="2 3">CCFEE 5522</strain>
    </source>
</reference>
<feature type="region of interest" description="Disordered" evidence="1">
    <location>
        <begin position="105"/>
        <end position="142"/>
    </location>
</feature>
<evidence type="ECO:0000313" key="3">
    <source>
        <dbReference type="Proteomes" id="UP001324427"/>
    </source>
</evidence>
<keyword evidence="3" id="KW-1185">Reference proteome</keyword>
<feature type="region of interest" description="Disordered" evidence="1">
    <location>
        <begin position="295"/>
        <end position="376"/>
    </location>
</feature>
<dbReference type="AlphaFoldDB" id="A0AAV9JMH6"/>
<feature type="compositionally biased region" description="Polar residues" evidence="1">
    <location>
        <begin position="307"/>
        <end position="324"/>
    </location>
</feature>
<comment type="caution">
    <text evidence="2">The sequence shown here is derived from an EMBL/GenBank/DDBJ whole genome shotgun (WGS) entry which is preliminary data.</text>
</comment>
<accession>A0AAV9JMH6</accession>
<feature type="region of interest" description="Disordered" evidence="1">
    <location>
        <begin position="257"/>
        <end position="280"/>
    </location>
</feature>
<protein>
    <submittedName>
        <fullName evidence="2">Uncharacterized protein</fullName>
    </submittedName>
</protein>
<feature type="compositionally biased region" description="Gly residues" evidence="1">
    <location>
        <begin position="365"/>
        <end position="376"/>
    </location>
</feature>
<gene>
    <name evidence="2" type="ORF">LTR36_001767</name>
</gene>
<evidence type="ECO:0000313" key="2">
    <source>
        <dbReference type="EMBL" id="KAK4546550.1"/>
    </source>
</evidence>
<proteinExistence type="predicted"/>
<sequence>MGLTSPQAPESELALQLIVDQQAYAIQTLHEAFAAERMAWSLEKNRLYQRIASLEQLLKTSDHYSPAKSPVLLPMGSASIASPQSRGLRETYRLPIIAEDENVSPLSQRRGVAPQSLDLPGRPAIPPITRERSDRSHRGSSVSFDGEIKVDEIPISPPSTAMPLSPVPPGNRAMAGHTPLRAIRPPTPPPHNMATDGIEDTPTRTNTHMNGFLTRVNDEDEDVALKGPLNMPELPNQPDETNFTLEALSKRLEQIEQHPEQGRPMVFAEPSPGLASPADPLAEAGELIDDRTISSSAAPCPIRDGVHSQSDISSNALSPSTVRSPNGAPLSQQQSHDQQVHQEFETGGIKLKKKPSTNFGAPFGQLGGFGGLRRLS</sequence>
<evidence type="ECO:0000256" key="1">
    <source>
        <dbReference type="SAM" id="MobiDB-lite"/>
    </source>
</evidence>
<dbReference type="EMBL" id="JAVFHQ010000014">
    <property type="protein sequence ID" value="KAK4546550.1"/>
    <property type="molecule type" value="Genomic_DNA"/>
</dbReference>
<organism evidence="2 3">
    <name type="scientific">Oleoguttula mirabilis</name>
    <dbReference type="NCBI Taxonomy" id="1507867"/>
    <lineage>
        <taxon>Eukaryota</taxon>
        <taxon>Fungi</taxon>
        <taxon>Dikarya</taxon>
        <taxon>Ascomycota</taxon>
        <taxon>Pezizomycotina</taxon>
        <taxon>Dothideomycetes</taxon>
        <taxon>Dothideomycetidae</taxon>
        <taxon>Mycosphaerellales</taxon>
        <taxon>Teratosphaeriaceae</taxon>
        <taxon>Oleoguttula</taxon>
    </lineage>
</organism>
<name>A0AAV9JMH6_9PEZI</name>